<dbReference type="GO" id="GO:0004556">
    <property type="term" value="F:alpha-amylase activity"/>
    <property type="evidence" value="ECO:0007669"/>
    <property type="project" value="TreeGrafter"/>
</dbReference>
<gene>
    <name evidence="5" type="ORF">CBZ_32860</name>
</gene>
<dbReference type="AlphaFoldDB" id="A0A402DVP9"/>
<sequence>MTWTVEDAPWWTSAVVYQVYPRSFADSDGDGVGDLRGVLDHVDHLAELGVDVVWLSPIYPSPQDDNGYDISDYRDVDPTFGTLADLDALLAALHGRGMRLVMDLVVNHTSDEHPWFVESRSSADNPKRDWYWWRPPRHGMAAGAPGAEPTNWRSFFSGPSWELDEATGEYYLHLFSRKQPDLNWENPEVREAVYDMMRWWLDRGVDGFRMDVINVVSKDPALPDGPVHDGLWGDGSAAYTNGPRIHEFLAEMHREVFAGRSDRLLTVGEMPGVTVEHARLFTDPARAEVDMVFQFEHVGLDHGPGGKFDVRPLRLTDLKASFGRWQAELADVGWNSLYWNNHDQPRVVSRFGDDGRYRRESATMLATVLHLHRGTPYVYQGEELGMTNAGFTSFDDYRDIESLRHVADARVAGHSTDEDLLAGLAAMGRDNARTPMQWDASPHAGFTTGTPWLPVNPNHTQINAAQQRADETSVFHHYRRLVALRHDEPVVALGDFTMLLPDHEHVYAFTRTLGDDTLLVLGSFSGDEQRVEVDDAAGSALVLGNYPDASAPADGTVVLRPWEALVLRTRR</sequence>
<evidence type="ECO:0000256" key="2">
    <source>
        <dbReference type="ARBA" id="ARBA00022801"/>
    </source>
</evidence>
<dbReference type="CDD" id="cd11333">
    <property type="entry name" value="AmyAc_SI_OligoGlu_DGase"/>
    <property type="match status" value="1"/>
</dbReference>
<keyword evidence="6" id="KW-1185">Reference proteome</keyword>
<accession>A0A402DVP9</accession>
<dbReference type="Pfam" id="PF00128">
    <property type="entry name" value="Alpha-amylase"/>
    <property type="match status" value="1"/>
</dbReference>
<dbReference type="RefSeq" id="WP_130782885.1">
    <property type="nucleotide sequence ID" value="NZ_BIMR01000343.1"/>
</dbReference>
<evidence type="ECO:0000313" key="5">
    <source>
        <dbReference type="EMBL" id="GCE78230.1"/>
    </source>
</evidence>
<feature type="domain" description="Glycosyl hydrolase family 13 catalytic" evidence="4">
    <location>
        <begin position="18"/>
        <end position="433"/>
    </location>
</feature>
<dbReference type="PANTHER" id="PTHR10357">
    <property type="entry name" value="ALPHA-AMYLASE FAMILY MEMBER"/>
    <property type="match status" value="1"/>
</dbReference>
<dbReference type="Gene3D" id="3.90.400.10">
    <property type="entry name" value="Oligo-1,6-glucosidase, Domain 2"/>
    <property type="match status" value="1"/>
</dbReference>
<dbReference type="SUPFAM" id="SSF51011">
    <property type="entry name" value="Glycosyl hydrolase domain"/>
    <property type="match status" value="1"/>
</dbReference>
<name>A0A402DVP9_9CELL</name>
<evidence type="ECO:0000259" key="4">
    <source>
        <dbReference type="SMART" id="SM00642"/>
    </source>
</evidence>
<dbReference type="InterPro" id="IPR006047">
    <property type="entry name" value="GH13_cat_dom"/>
</dbReference>
<reference evidence="5 6" key="1">
    <citation type="submission" date="2019-01" db="EMBL/GenBank/DDBJ databases">
        <title>Draft genome sequence of Cellulomonas takizawaensis strain TKZ-21.</title>
        <authorList>
            <person name="Yamamura H."/>
            <person name="Hayashi T."/>
            <person name="Hamada M."/>
            <person name="Serisawa Y."/>
            <person name="Matsuyama K."/>
            <person name="Nakagawa Y."/>
            <person name="Otoguro M."/>
            <person name="Yanagida F."/>
            <person name="Hayakawa M."/>
        </authorList>
    </citation>
    <scope>NUCLEOTIDE SEQUENCE [LARGE SCALE GENOMIC DNA]</scope>
    <source>
        <strain evidence="5 6">NBRC12680</strain>
    </source>
</reference>
<protein>
    <submittedName>
        <fullName evidence="5">Glucohydrolase</fullName>
    </submittedName>
</protein>
<dbReference type="FunFam" id="3.20.20.80:FF:000064">
    <property type="entry name" value="Oligo-1,6-glucosidase"/>
    <property type="match status" value="1"/>
</dbReference>
<dbReference type="EMBL" id="BIMR01000343">
    <property type="protein sequence ID" value="GCE78230.1"/>
    <property type="molecule type" value="Genomic_DNA"/>
</dbReference>
<dbReference type="FunFam" id="3.90.400.10:FF:000002">
    <property type="entry name" value="Sucrose isomerase"/>
    <property type="match status" value="1"/>
</dbReference>
<comment type="similarity">
    <text evidence="1">Belongs to the glycosyl hydrolase 13 family.</text>
</comment>
<keyword evidence="2 5" id="KW-0378">Hydrolase</keyword>
<keyword evidence="3" id="KW-0326">Glycosidase</keyword>
<dbReference type="Gene3D" id="3.20.20.80">
    <property type="entry name" value="Glycosidases"/>
    <property type="match status" value="1"/>
</dbReference>
<evidence type="ECO:0000256" key="1">
    <source>
        <dbReference type="ARBA" id="ARBA00008061"/>
    </source>
</evidence>
<organism evidence="5 6">
    <name type="scientific">Cellulomonas biazotea</name>
    <dbReference type="NCBI Taxonomy" id="1709"/>
    <lineage>
        <taxon>Bacteria</taxon>
        <taxon>Bacillati</taxon>
        <taxon>Actinomycetota</taxon>
        <taxon>Actinomycetes</taxon>
        <taxon>Micrococcales</taxon>
        <taxon>Cellulomonadaceae</taxon>
        <taxon>Cellulomonas</taxon>
    </lineage>
</organism>
<dbReference type="InterPro" id="IPR045857">
    <property type="entry name" value="O16G_dom_2"/>
</dbReference>
<dbReference type="Pfam" id="PF23915">
    <property type="entry name" value="SusG_C"/>
    <property type="match status" value="1"/>
</dbReference>
<dbReference type="OrthoDB" id="9043248at2"/>
<dbReference type="InterPro" id="IPR013780">
    <property type="entry name" value="Glyco_hydro_b"/>
</dbReference>
<dbReference type="GO" id="GO:0009313">
    <property type="term" value="P:oligosaccharide catabolic process"/>
    <property type="evidence" value="ECO:0007669"/>
    <property type="project" value="TreeGrafter"/>
</dbReference>
<dbReference type="InterPro" id="IPR017853">
    <property type="entry name" value="GH"/>
</dbReference>
<dbReference type="Proteomes" id="UP000289954">
    <property type="component" value="Unassembled WGS sequence"/>
</dbReference>
<dbReference type="InterPro" id="IPR056300">
    <property type="entry name" value="SusG-like_C"/>
</dbReference>
<evidence type="ECO:0000313" key="6">
    <source>
        <dbReference type="Proteomes" id="UP000289954"/>
    </source>
</evidence>
<dbReference type="PANTHER" id="PTHR10357:SF184">
    <property type="entry name" value="OLIGO-1,6-GLUCOSIDASE 1"/>
    <property type="match status" value="1"/>
</dbReference>
<proteinExistence type="inferred from homology"/>
<dbReference type="SMART" id="SM00642">
    <property type="entry name" value="Aamy"/>
    <property type="match status" value="1"/>
</dbReference>
<comment type="caution">
    <text evidence="5">The sequence shown here is derived from an EMBL/GenBank/DDBJ whole genome shotgun (WGS) entry which is preliminary data.</text>
</comment>
<dbReference type="Gene3D" id="2.60.40.1180">
    <property type="entry name" value="Golgi alpha-mannosidase II"/>
    <property type="match status" value="1"/>
</dbReference>
<evidence type="ECO:0000256" key="3">
    <source>
        <dbReference type="ARBA" id="ARBA00023295"/>
    </source>
</evidence>
<dbReference type="NCBIfam" id="NF008183">
    <property type="entry name" value="PRK10933.1"/>
    <property type="match status" value="1"/>
</dbReference>
<dbReference type="SUPFAM" id="SSF51445">
    <property type="entry name" value="(Trans)glycosidases"/>
    <property type="match status" value="1"/>
</dbReference>